<gene>
    <name evidence="11" type="ORF">PHYEVI_LOCUS10895</name>
</gene>
<dbReference type="EMBL" id="OU900101">
    <property type="protein sequence ID" value="CAG9864643.1"/>
    <property type="molecule type" value="Genomic_DNA"/>
</dbReference>
<evidence type="ECO:0000256" key="5">
    <source>
        <dbReference type="ARBA" id="ARBA00022833"/>
    </source>
</evidence>
<keyword evidence="3" id="KW-0677">Repeat</keyword>
<keyword evidence="6" id="KW-0805">Transcription regulation</keyword>
<dbReference type="GO" id="GO:0003677">
    <property type="term" value="F:DNA binding"/>
    <property type="evidence" value="ECO:0007669"/>
    <property type="project" value="UniProtKB-KW"/>
</dbReference>
<dbReference type="InterPro" id="IPR013087">
    <property type="entry name" value="Znf_C2H2_type"/>
</dbReference>
<feature type="domain" description="C2H2-type" evidence="10">
    <location>
        <begin position="93"/>
        <end position="120"/>
    </location>
</feature>
<keyword evidence="5" id="KW-0862">Zinc</keyword>
<keyword evidence="4 9" id="KW-0863">Zinc-finger</keyword>
<protein>
    <recommendedName>
        <fullName evidence="10">C2H2-type domain-containing protein</fullName>
    </recommendedName>
</protein>
<evidence type="ECO:0000256" key="9">
    <source>
        <dbReference type="PROSITE-ProRule" id="PRU00042"/>
    </source>
</evidence>
<dbReference type="PANTHER" id="PTHR24394:SF48">
    <property type="entry name" value="ZINC FINGER PROTEIN 771"/>
    <property type="match status" value="1"/>
</dbReference>
<evidence type="ECO:0000256" key="3">
    <source>
        <dbReference type="ARBA" id="ARBA00022737"/>
    </source>
</evidence>
<dbReference type="Gene3D" id="3.30.160.60">
    <property type="entry name" value="Classic Zinc Finger"/>
    <property type="match status" value="3"/>
</dbReference>
<dbReference type="GO" id="GO:0000981">
    <property type="term" value="F:DNA-binding transcription factor activity, RNA polymerase II-specific"/>
    <property type="evidence" value="ECO:0007669"/>
    <property type="project" value="TreeGrafter"/>
</dbReference>
<evidence type="ECO:0000313" key="11">
    <source>
        <dbReference type="EMBL" id="CAG9864643.1"/>
    </source>
</evidence>
<dbReference type="PANTHER" id="PTHR24394">
    <property type="entry name" value="ZINC FINGER PROTEIN"/>
    <property type="match status" value="1"/>
</dbReference>
<feature type="domain" description="C2H2-type" evidence="10">
    <location>
        <begin position="148"/>
        <end position="175"/>
    </location>
</feature>
<dbReference type="OrthoDB" id="10004641at2759"/>
<dbReference type="SUPFAM" id="SSF57667">
    <property type="entry name" value="beta-beta-alpha zinc fingers"/>
    <property type="match status" value="2"/>
</dbReference>
<keyword evidence="12" id="KW-1185">Reference proteome</keyword>
<accession>A0A9N9TY89</accession>
<proteinExistence type="predicted"/>
<name>A0A9N9TY89_PHYSR</name>
<feature type="domain" description="C2H2-type" evidence="10">
    <location>
        <begin position="12"/>
        <end position="32"/>
    </location>
</feature>
<evidence type="ECO:0000256" key="8">
    <source>
        <dbReference type="ARBA" id="ARBA00023242"/>
    </source>
</evidence>
<evidence type="ECO:0000313" key="12">
    <source>
        <dbReference type="Proteomes" id="UP001153712"/>
    </source>
</evidence>
<organism evidence="11 12">
    <name type="scientific">Phyllotreta striolata</name>
    <name type="common">Striped flea beetle</name>
    <name type="synonym">Crioceris striolata</name>
    <dbReference type="NCBI Taxonomy" id="444603"/>
    <lineage>
        <taxon>Eukaryota</taxon>
        <taxon>Metazoa</taxon>
        <taxon>Ecdysozoa</taxon>
        <taxon>Arthropoda</taxon>
        <taxon>Hexapoda</taxon>
        <taxon>Insecta</taxon>
        <taxon>Pterygota</taxon>
        <taxon>Neoptera</taxon>
        <taxon>Endopterygota</taxon>
        <taxon>Coleoptera</taxon>
        <taxon>Polyphaga</taxon>
        <taxon>Cucujiformia</taxon>
        <taxon>Chrysomeloidea</taxon>
        <taxon>Chrysomelidae</taxon>
        <taxon>Galerucinae</taxon>
        <taxon>Alticini</taxon>
        <taxon>Phyllotreta</taxon>
    </lineage>
</organism>
<sequence>MYFVIAGLSKKFKCMRCSKAYKHRPNLYRHAKYECDGVARFVCDQCGKAYTQKASLKIHKGCNSTCPAPICPNSVRVSGFYPDAKALSKAESYQCDICHKMYKYSHSLSRHRKYECGKQPSFECFVIGCKYKSKRKDNLNAHVPDCRYECRTCGRRYAVKNSLKYHLKFRCKQKRKFGCKLCEHRCNTKGNLKSHLFHKHKLHLSAIEVEQYWKMDFE</sequence>
<dbReference type="PROSITE" id="PS50157">
    <property type="entry name" value="ZINC_FINGER_C2H2_2"/>
    <property type="match status" value="4"/>
</dbReference>
<keyword evidence="2" id="KW-0479">Metal-binding</keyword>
<dbReference type="FunFam" id="3.30.160.60:FF:000446">
    <property type="entry name" value="Zinc finger protein"/>
    <property type="match status" value="1"/>
</dbReference>
<evidence type="ECO:0000256" key="6">
    <source>
        <dbReference type="ARBA" id="ARBA00023015"/>
    </source>
</evidence>
<dbReference type="InterPro" id="IPR036236">
    <property type="entry name" value="Znf_C2H2_sf"/>
</dbReference>
<evidence type="ECO:0000256" key="1">
    <source>
        <dbReference type="ARBA" id="ARBA00004123"/>
    </source>
</evidence>
<keyword evidence="8" id="KW-0539">Nucleus</keyword>
<dbReference type="AlphaFoldDB" id="A0A9N9TY89"/>
<evidence type="ECO:0000256" key="2">
    <source>
        <dbReference type="ARBA" id="ARBA00022723"/>
    </source>
</evidence>
<dbReference type="GO" id="GO:0008270">
    <property type="term" value="F:zinc ion binding"/>
    <property type="evidence" value="ECO:0007669"/>
    <property type="project" value="UniProtKB-KW"/>
</dbReference>
<dbReference type="Pfam" id="PF00096">
    <property type="entry name" value="zf-C2H2"/>
    <property type="match status" value="2"/>
</dbReference>
<dbReference type="SMART" id="SM00355">
    <property type="entry name" value="ZnF_C2H2"/>
    <property type="match status" value="6"/>
</dbReference>
<dbReference type="GO" id="GO:0005634">
    <property type="term" value="C:nucleus"/>
    <property type="evidence" value="ECO:0007669"/>
    <property type="project" value="UniProtKB-SubCell"/>
</dbReference>
<evidence type="ECO:0000256" key="4">
    <source>
        <dbReference type="ARBA" id="ARBA00022771"/>
    </source>
</evidence>
<reference evidence="11" key="1">
    <citation type="submission" date="2022-01" db="EMBL/GenBank/DDBJ databases">
        <authorList>
            <person name="King R."/>
        </authorList>
    </citation>
    <scope>NUCLEOTIDE SEQUENCE</scope>
</reference>
<evidence type="ECO:0000259" key="10">
    <source>
        <dbReference type="PROSITE" id="PS50157"/>
    </source>
</evidence>
<dbReference type="Proteomes" id="UP001153712">
    <property type="component" value="Chromosome 8"/>
</dbReference>
<evidence type="ECO:0000256" key="7">
    <source>
        <dbReference type="ARBA" id="ARBA00023163"/>
    </source>
</evidence>
<feature type="domain" description="C2H2-type" evidence="10">
    <location>
        <begin position="41"/>
        <end position="69"/>
    </location>
</feature>
<keyword evidence="7" id="KW-0804">Transcription</keyword>
<comment type="subcellular location">
    <subcellularLocation>
        <location evidence="1">Nucleus</location>
    </subcellularLocation>
</comment>
<dbReference type="PROSITE" id="PS00028">
    <property type="entry name" value="ZINC_FINGER_C2H2_1"/>
    <property type="match status" value="1"/>
</dbReference>